<sequence>MRGRLANNQPSITEVLIKLNGLKPGANDTNHKKIAMLIKFARQVKFYKE</sequence>
<accession>A0A2P2Q568</accession>
<proteinExistence type="predicted"/>
<protein>
    <submittedName>
        <fullName evidence="1">Uncharacterized protein</fullName>
    </submittedName>
</protein>
<reference evidence="1" key="1">
    <citation type="submission" date="2018-02" db="EMBL/GenBank/DDBJ databases">
        <title>Rhizophora mucronata_Transcriptome.</title>
        <authorList>
            <person name="Meera S.P."/>
            <person name="Sreeshan A."/>
            <person name="Augustine A."/>
        </authorList>
    </citation>
    <scope>NUCLEOTIDE SEQUENCE</scope>
    <source>
        <tissue evidence="1">Leaf</tissue>
    </source>
</reference>
<evidence type="ECO:0000313" key="1">
    <source>
        <dbReference type="EMBL" id="MBX62127.1"/>
    </source>
</evidence>
<name>A0A2P2Q568_RHIMU</name>
<dbReference type="AlphaFoldDB" id="A0A2P2Q568"/>
<organism evidence="1">
    <name type="scientific">Rhizophora mucronata</name>
    <name type="common">Asiatic mangrove</name>
    <dbReference type="NCBI Taxonomy" id="61149"/>
    <lineage>
        <taxon>Eukaryota</taxon>
        <taxon>Viridiplantae</taxon>
        <taxon>Streptophyta</taxon>
        <taxon>Embryophyta</taxon>
        <taxon>Tracheophyta</taxon>
        <taxon>Spermatophyta</taxon>
        <taxon>Magnoliopsida</taxon>
        <taxon>eudicotyledons</taxon>
        <taxon>Gunneridae</taxon>
        <taxon>Pentapetalae</taxon>
        <taxon>rosids</taxon>
        <taxon>fabids</taxon>
        <taxon>Malpighiales</taxon>
        <taxon>Rhizophoraceae</taxon>
        <taxon>Rhizophora</taxon>
    </lineage>
</organism>
<dbReference type="EMBL" id="GGEC01081643">
    <property type="protein sequence ID" value="MBX62127.1"/>
    <property type="molecule type" value="Transcribed_RNA"/>
</dbReference>